<dbReference type="EMBL" id="JABSTU010000010">
    <property type="protein sequence ID" value="KAH8019785.1"/>
    <property type="molecule type" value="Genomic_DNA"/>
</dbReference>
<evidence type="ECO:0000256" key="2">
    <source>
        <dbReference type="SAM" id="Phobius"/>
    </source>
</evidence>
<reference evidence="3" key="2">
    <citation type="submission" date="2021-09" db="EMBL/GenBank/DDBJ databases">
        <authorList>
            <person name="Jia N."/>
            <person name="Wang J."/>
            <person name="Shi W."/>
            <person name="Du L."/>
            <person name="Sun Y."/>
            <person name="Zhan W."/>
            <person name="Jiang J."/>
            <person name="Wang Q."/>
            <person name="Zhang B."/>
            <person name="Ji P."/>
            <person name="Sakyi L.B."/>
            <person name="Cui X."/>
            <person name="Yuan T."/>
            <person name="Jiang B."/>
            <person name="Yang W."/>
            <person name="Lam T.T.-Y."/>
            <person name="Chang Q."/>
            <person name="Ding S."/>
            <person name="Wang X."/>
            <person name="Zhu J."/>
            <person name="Ruan X."/>
            <person name="Zhao L."/>
            <person name="Wei J."/>
            <person name="Que T."/>
            <person name="Du C."/>
            <person name="Cheng J."/>
            <person name="Dai P."/>
            <person name="Han X."/>
            <person name="Huang E."/>
            <person name="Gao Y."/>
            <person name="Liu J."/>
            <person name="Shao H."/>
            <person name="Ye R."/>
            <person name="Li L."/>
            <person name="Wei W."/>
            <person name="Wang X."/>
            <person name="Wang C."/>
            <person name="Huo Q."/>
            <person name="Li W."/>
            <person name="Guo W."/>
            <person name="Chen H."/>
            <person name="Chen S."/>
            <person name="Zhou L."/>
            <person name="Zhou L."/>
            <person name="Ni X."/>
            <person name="Tian J."/>
            <person name="Zhou Y."/>
            <person name="Sheng Y."/>
            <person name="Liu T."/>
            <person name="Pan Y."/>
            <person name="Xia L."/>
            <person name="Li J."/>
            <person name="Zhao F."/>
            <person name="Cao W."/>
        </authorList>
    </citation>
    <scope>NUCLEOTIDE SEQUENCE</scope>
    <source>
        <strain evidence="3">Rmic-2018</strain>
        <tissue evidence="3">Larvae</tissue>
    </source>
</reference>
<proteinExistence type="predicted"/>
<feature type="transmembrane region" description="Helical" evidence="2">
    <location>
        <begin position="58"/>
        <end position="81"/>
    </location>
</feature>
<keyword evidence="4" id="KW-1185">Reference proteome</keyword>
<feature type="transmembrane region" description="Helical" evidence="2">
    <location>
        <begin position="345"/>
        <end position="378"/>
    </location>
</feature>
<feature type="compositionally biased region" description="Acidic residues" evidence="1">
    <location>
        <begin position="602"/>
        <end position="611"/>
    </location>
</feature>
<dbReference type="Proteomes" id="UP000821866">
    <property type="component" value="Chromosome 8"/>
</dbReference>
<keyword evidence="2" id="KW-0812">Transmembrane</keyword>
<dbReference type="AlphaFoldDB" id="A0A9J6DCX5"/>
<feature type="compositionally biased region" description="Polar residues" evidence="1">
    <location>
        <begin position="589"/>
        <end position="599"/>
    </location>
</feature>
<name>A0A9J6DCX5_RHIMP</name>
<organism evidence="3 4">
    <name type="scientific">Rhipicephalus microplus</name>
    <name type="common">Cattle tick</name>
    <name type="synonym">Boophilus microplus</name>
    <dbReference type="NCBI Taxonomy" id="6941"/>
    <lineage>
        <taxon>Eukaryota</taxon>
        <taxon>Metazoa</taxon>
        <taxon>Ecdysozoa</taxon>
        <taxon>Arthropoda</taxon>
        <taxon>Chelicerata</taxon>
        <taxon>Arachnida</taxon>
        <taxon>Acari</taxon>
        <taxon>Parasitiformes</taxon>
        <taxon>Ixodida</taxon>
        <taxon>Ixodoidea</taxon>
        <taxon>Ixodidae</taxon>
        <taxon>Rhipicephalinae</taxon>
        <taxon>Rhipicephalus</taxon>
        <taxon>Boophilus</taxon>
    </lineage>
</organism>
<feature type="transmembrane region" description="Helical" evidence="2">
    <location>
        <begin position="528"/>
        <end position="549"/>
    </location>
</feature>
<evidence type="ECO:0000256" key="1">
    <source>
        <dbReference type="SAM" id="MobiDB-lite"/>
    </source>
</evidence>
<accession>A0A9J6DCX5</accession>
<evidence type="ECO:0000313" key="4">
    <source>
        <dbReference type="Proteomes" id="UP000821866"/>
    </source>
</evidence>
<gene>
    <name evidence="3" type="ORF">HPB51_022208</name>
</gene>
<feature type="region of interest" description="Disordered" evidence="1">
    <location>
        <begin position="589"/>
        <end position="674"/>
    </location>
</feature>
<sequence>MRNDGSFLPVWSEFGRRLALTLVSSPKNAQLLERIGNARGLFSICASLAEYQPSVFRLAVTLFAISGFLVPVGLGFLGLRFMGRCGGQRIQVITPLYNELYNGHCVALGSLTITSVIVNVLLVGFAFGIQNSLREASAFYARGLDDLESFFRATPKVRSKSQLVIRSAALQAQKLDSDFSEAFEQYLLHRLDVNPFETKGPICGKLLRAMLGEHYELRNTNCSVLEQTQQRLVHNATEAFKKKTMTERRRLARALRMKALTVQNGGNASRKKIADIKVKFQDFEQRFRLRHLFGSLAPLLMMLLSMVVGSVAAFLVVGLATGMLNHDRGKGPTLRNGFSHKAGLIMLHCPIVLFACSILAVPLAGVLLSGCVVGECYICEPYRGKERHILDEATIKLLSGDTTLLPSKILHSCSDRSRLEVRLREQVADIPTSSEMLHRSADQECTDNFTQIGEDLAVNSTADLNAEILEPALSDFYVNMVSQAEITLSRLEGKSRKSAAAQCRIVYKVMNHGYSLFCGTLLGNYHGAWSSLLFLAALLMATAVVSVRLSKFHLVMDQYCYAGWDKRILRKSPKRRKALSKRPVLKNSVENLSSPASSESLEKDECDDAEADTTSVETREHLSDSDEDPGSVGGWHSEAWLLGSDSKGPSSLTAAHADNNSFTASDSDSGQTESVVAAAVEEEMTNC</sequence>
<feature type="transmembrane region" description="Helical" evidence="2">
    <location>
        <begin position="101"/>
        <end position="127"/>
    </location>
</feature>
<keyword evidence="2" id="KW-1133">Transmembrane helix</keyword>
<feature type="transmembrane region" description="Helical" evidence="2">
    <location>
        <begin position="296"/>
        <end position="325"/>
    </location>
</feature>
<feature type="compositionally biased region" description="Polar residues" evidence="1">
    <location>
        <begin position="647"/>
        <end position="674"/>
    </location>
</feature>
<evidence type="ECO:0000313" key="3">
    <source>
        <dbReference type="EMBL" id="KAH8019785.1"/>
    </source>
</evidence>
<comment type="caution">
    <text evidence="3">The sequence shown here is derived from an EMBL/GenBank/DDBJ whole genome shotgun (WGS) entry which is preliminary data.</text>
</comment>
<keyword evidence="2" id="KW-0472">Membrane</keyword>
<protein>
    <submittedName>
        <fullName evidence="3">Uncharacterized protein</fullName>
    </submittedName>
</protein>
<reference evidence="3" key="1">
    <citation type="journal article" date="2020" name="Cell">
        <title>Large-Scale Comparative Analyses of Tick Genomes Elucidate Their Genetic Diversity and Vector Capacities.</title>
        <authorList>
            <consortium name="Tick Genome and Microbiome Consortium (TIGMIC)"/>
            <person name="Jia N."/>
            <person name="Wang J."/>
            <person name="Shi W."/>
            <person name="Du L."/>
            <person name="Sun Y."/>
            <person name="Zhan W."/>
            <person name="Jiang J.F."/>
            <person name="Wang Q."/>
            <person name="Zhang B."/>
            <person name="Ji P."/>
            <person name="Bell-Sakyi L."/>
            <person name="Cui X.M."/>
            <person name="Yuan T.T."/>
            <person name="Jiang B.G."/>
            <person name="Yang W.F."/>
            <person name="Lam T.T."/>
            <person name="Chang Q.C."/>
            <person name="Ding S.J."/>
            <person name="Wang X.J."/>
            <person name="Zhu J.G."/>
            <person name="Ruan X.D."/>
            <person name="Zhao L."/>
            <person name="Wei J.T."/>
            <person name="Ye R.Z."/>
            <person name="Que T.C."/>
            <person name="Du C.H."/>
            <person name="Zhou Y.H."/>
            <person name="Cheng J.X."/>
            <person name="Dai P.F."/>
            <person name="Guo W.B."/>
            <person name="Han X.H."/>
            <person name="Huang E.J."/>
            <person name="Li L.F."/>
            <person name="Wei W."/>
            <person name="Gao Y.C."/>
            <person name="Liu J.Z."/>
            <person name="Shao H.Z."/>
            <person name="Wang X."/>
            <person name="Wang C.C."/>
            <person name="Yang T.C."/>
            <person name="Huo Q.B."/>
            <person name="Li W."/>
            <person name="Chen H.Y."/>
            <person name="Chen S.E."/>
            <person name="Zhou L.G."/>
            <person name="Ni X.B."/>
            <person name="Tian J.H."/>
            <person name="Sheng Y."/>
            <person name="Liu T."/>
            <person name="Pan Y.S."/>
            <person name="Xia L.Y."/>
            <person name="Li J."/>
            <person name="Zhao F."/>
            <person name="Cao W.C."/>
        </authorList>
    </citation>
    <scope>NUCLEOTIDE SEQUENCE</scope>
    <source>
        <strain evidence="3">Rmic-2018</strain>
    </source>
</reference>